<dbReference type="Proteomes" id="UP000033996">
    <property type="component" value="Unassembled WGS sequence"/>
</dbReference>
<organism evidence="2 3">
    <name type="scientific">Candidatus Yanofskybacteria bacterium GW2011_GWD1_39_16</name>
    <dbReference type="NCBI Taxonomy" id="1619030"/>
    <lineage>
        <taxon>Bacteria</taxon>
        <taxon>Candidatus Yanofskyibacteriota</taxon>
    </lineage>
</organism>
<protein>
    <submittedName>
        <fullName evidence="2">Uncharacterized protein</fullName>
    </submittedName>
</protein>
<accession>A0A837HUK8</accession>
<evidence type="ECO:0000313" key="3">
    <source>
        <dbReference type="Proteomes" id="UP000033996"/>
    </source>
</evidence>
<evidence type="ECO:0000313" key="2">
    <source>
        <dbReference type="EMBL" id="KKR09439.1"/>
    </source>
</evidence>
<evidence type="ECO:0000256" key="1">
    <source>
        <dbReference type="SAM" id="Phobius"/>
    </source>
</evidence>
<keyword evidence="1" id="KW-1133">Transmembrane helix</keyword>
<name>A0A837HUK8_9BACT</name>
<comment type="caution">
    <text evidence="2">The sequence shown here is derived from an EMBL/GenBank/DDBJ whole genome shotgun (WGS) entry which is preliminary data.</text>
</comment>
<keyword evidence="1" id="KW-0472">Membrane</keyword>
<keyword evidence="1" id="KW-0812">Transmembrane</keyword>
<sequence>MTKPINIIIIVGLIIVAGLGVYFAKYRIVNTPTASPDAIIVGGDKNEHGCIGSAGYSWCGEKNKCLRVFEELCPDVVTSLIAELKTETNISLTKVGDSQLTWNVREGNDFASEVIPGISYKNSDMTFVNYQKIEKFMRSKYQVDINNEADGVTGGLRGYTNSYVICQLSFRHNQMKNTPNAPSEPIGDSLTVELGCGYFNPNNISKIVATQYIKLALATKYKKDIEEVNLQINKFDGAYAVGSVFFGPVDTAGEGGMFLATKQGDTWKMIYDGNGSIDCATIKKNYQFPTDMFVGFCD</sequence>
<feature type="transmembrane region" description="Helical" evidence="1">
    <location>
        <begin position="7"/>
        <end position="24"/>
    </location>
</feature>
<dbReference type="EMBL" id="LBWL01000005">
    <property type="protein sequence ID" value="KKR09439.1"/>
    <property type="molecule type" value="Genomic_DNA"/>
</dbReference>
<dbReference type="AlphaFoldDB" id="A0A837HUK8"/>
<reference evidence="2 3" key="1">
    <citation type="journal article" date="2015" name="Nature">
        <title>rRNA introns, odd ribosomes, and small enigmatic genomes across a large radiation of phyla.</title>
        <authorList>
            <person name="Brown C.T."/>
            <person name="Hug L.A."/>
            <person name="Thomas B.C."/>
            <person name="Sharon I."/>
            <person name="Castelle C.J."/>
            <person name="Singh A."/>
            <person name="Wilkins M.J."/>
            <person name="Williams K.H."/>
            <person name="Banfield J.F."/>
        </authorList>
    </citation>
    <scope>NUCLEOTIDE SEQUENCE [LARGE SCALE GENOMIC DNA]</scope>
</reference>
<proteinExistence type="predicted"/>
<gene>
    <name evidence="2" type="ORF">UT35_C0005G0009</name>
</gene>